<organism evidence="1 2">
    <name type="scientific">Hevea brasiliensis</name>
    <name type="common">Para rubber tree</name>
    <name type="synonym">Siphonia brasiliensis</name>
    <dbReference type="NCBI Taxonomy" id="3981"/>
    <lineage>
        <taxon>Eukaryota</taxon>
        <taxon>Viridiplantae</taxon>
        <taxon>Streptophyta</taxon>
        <taxon>Embryophyta</taxon>
        <taxon>Tracheophyta</taxon>
        <taxon>Spermatophyta</taxon>
        <taxon>Magnoliopsida</taxon>
        <taxon>eudicotyledons</taxon>
        <taxon>Gunneridae</taxon>
        <taxon>Pentapetalae</taxon>
        <taxon>rosids</taxon>
        <taxon>fabids</taxon>
        <taxon>Malpighiales</taxon>
        <taxon>Euphorbiaceae</taxon>
        <taxon>Crotonoideae</taxon>
        <taxon>Micrandreae</taxon>
        <taxon>Hevea</taxon>
    </lineage>
</organism>
<dbReference type="EMBL" id="JARPOI010000003">
    <property type="protein sequence ID" value="KAJ9184814.1"/>
    <property type="molecule type" value="Genomic_DNA"/>
</dbReference>
<keyword evidence="2" id="KW-1185">Reference proteome</keyword>
<gene>
    <name evidence="1" type="ORF">P3X46_004502</name>
</gene>
<dbReference type="PANTHER" id="PTHR33240">
    <property type="entry name" value="OS08G0508500 PROTEIN"/>
    <property type="match status" value="1"/>
</dbReference>
<comment type="caution">
    <text evidence="1">The sequence shown here is derived from an EMBL/GenBank/DDBJ whole genome shotgun (WGS) entry which is preliminary data.</text>
</comment>
<dbReference type="Proteomes" id="UP001174677">
    <property type="component" value="Chromosome 3"/>
</dbReference>
<evidence type="ECO:0000313" key="1">
    <source>
        <dbReference type="EMBL" id="KAJ9184814.1"/>
    </source>
</evidence>
<sequence>MEAPHEDALVIEAIIHNFKVQKVLIDNGSKVNLLSHRYATFLIIKLPMLYNAILGQPKLYDFEVATSIKYLMMKFPTKQGITTVRGRQEEA</sequence>
<protein>
    <submittedName>
        <fullName evidence="1">Uncharacterized protein</fullName>
    </submittedName>
</protein>
<name>A0ABQ9MYD5_HEVBR</name>
<dbReference type="PANTHER" id="PTHR33240:SF16">
    <property type="match status" value="1"/>
</dbReference>
<proteinExistence type="predicted"/>
<evidence type="ECO:0000313" key="2">
    <source>
        <dbReference type="Proteomes" id="UP001174677"/>
    </source>
</evidence>
<reference evidence="1" key="1">
    <citation type="journal article" date="2023" name="Plant Biotechnol. J.">
        <title>Chromosome-level wild Hevea brasiliensis genome provides new tools for genomic-assisted breeding and valuable loci to elevate rubber yield.</title>
        <authorList>
            <person name="Cheng H."/>
            <person name="Song X."/>
            <person name="Hu Y."/>
            <person name="Wu T."/>
            <person name="Yang Q."/>
            <person name="An Z."/>
            <person name="Feng S."/>
            <person name="Deng Z."/>
            <person name="Wu W."/>
            <person name="Zeng X."/>
            <person name="Tu M."/>
            <person name="Wang X."/>
            <person name="Huang H."/>
        </authorList>
    </citation>
    <scope>NUCLEOTIDE SEQUENCE</scope>
    <source>
        <strain evidence="1">MT/VB/25A 57/8</strain>
    </source>
</reference>
<accession>A0ABQ9MYD5</accession>